<name>A0A9D0ZFP4_9FIRM</name>
<dbReference type="GO" id="GO:0005737">
    <property type="term" value="C:cytoplasm"/>
    <property type="evidence" value="ECO:0007669"/>
    <property type="project" value="TreeGrafter"/>
</dbReference>
<dbReference type="PROSITE" id="PS00194">
    <property type="entry name" value="THIOREDOXIN_1"/>
    <property type="match status" value="1"/>
</dbReference>
<dbReference type="InterPro" id="IPR036249">
    <property type="entry name" value="Thioredoxin-like_sf"/>
</dbReference>
<evidence type="ECO:0000256" key="1">
    <source>
        <dbReference type="ARBA" id="ARBA00008987"/>
    </source>
</evidence>
<evidence type="ECO:0000313" key="13">
    <source>
        <dbReference type="Proteomes" id="UP000886787"/>
    </source>
</evidence>
<dbReference type="FunFam" id="3.40.30.10:FF:000001">
    <property type="entry name" value="Thioredoxin"/>
    <property type="match status" value="1"/>
</dbReference>
<feature type="site" description="Deprotonates C-terminal active site Cys" evidence="9">
    <location>
        <position position="26"/>
    </location>
</feature>
<gene>
    <name evidence="12" type="primary">trxA</name>
    <name evidence="12" type="ORF">IAD32_00220</name>
</gene>
<feature type="domain" description="Thioredoxin" evidence="11">
    <location>
        <begin position="1"/>
        <end position="107"/>
    </location>
</feature>
<evidence type="ECO:0000256" key="3">
    <source>
        <dbReference type="ARBA" id="ARBA00022448"/>
    </source>
</evidence>
<dbReference type="PRINTS" id="PR00421">
    <property type="entry name" value="THIOREDOXIN"/>
</dbReference>
<feature type="disulfide bond" description="Redox-active" evidence="10">
    <location>
        <begin position="32"/>
        <end position="35"/>
    </location>
</feature>
<evidence type="ECO:0000256" key="2">
    <source>
        <dbReference type="ARBA" id="ARBA00020570"/>
    </source>
</evidence>
<dbReference type="Gene3D" id="3.40.30.10">
    <property type="entry name" value="Glutaredoxin"/>
    <property type="match status" value="1"/>
</dbReference>
<feature type="site" description="Contributes to redox potential value" evidence="9">
    <location>
        <position position="34"/>
    </location>
</feature>
<reference evidence="12" key="2">
    <citation type="journal article" date="2021" name="PeerJ">
        <title>Extensive microbial diversity within the chicken gut microbiome revealed by metagenomics and culture.</title>
        <authorList>
            <person name="Gilroy R."/>
            <person name="Ravi A."/>
            <person name="Getino M."/>
            <person name="Pursley I."/>
            <person name="Horton D.L."/>
            <person name="Alikhan N.F."/>
            <person name="Baker D."/>
            <person name="Gharbi K."/>
            <person name="Hall N."/>
            <person name="Watson M."/>
            <person name="Adriaenssens E.M."/>
            <person name="Foster-Nyarko E."/>
            <person name="Jarju S."/>
            <person name="Secka A."/>
            <person name="Antonio M."/>
            <person name="Oren A."/>
            <person name="Chaudhuri R.R."/>
            <person name="La Ragione R."/>
            <person name="Hildebrand F."/>
            <person name="Pallen M.J."/>
        </authorList>
    </citation>
    <scope>NUCLEOTIDE SEQUENCE</scope>
    <source>
        <strain evidence="12">ChiSjej1B19-3389</strain>
    </source>
</reference>
<keyword evidence="4" id="KW-0249">Electron transport</keyword>
<comment type="caution">
    <text evidence="12">The sequence shown here is derived from an EMBL/GenBank/DDBJ whole genome shotgun (WGS) entry which is preliminary data.</text>
</comment>
<dbReference type="InterPro" id="IPR013766">
    <property type="entry name" value="Thioredoxin_domain"/>
</dbReference>
<evidence type="ECO:0000256" key="7">
    <source>
        <dbReference type="NCBIfam" id="TIGR01068"/>
    </source>
</evidence>
<dbReference type="SUPFAM" id="SSF52833">
    <property type="entry name" value="Thioredoxin-like"/>
    <property type="match status" value="1"/>
</dbReference>
<dbReference type="NCBIfam" id="TIGR01068">
    <property type="entry name" value="thioredoxin"/>
    <property type="match status" value="1"/>
</dbReference>
<dbReference type="PROSITE" id="PS51352">
    <property type="entry name" value="THIOREDOXIN_2"/>
    <property type="match status" value="1"/>
</dbReference>
<keyword evidence="3" id="KW-0813">Transport</keyword>
<evidence type="ECO:0000256" key="9">
    <source>
        <dbReference type="PIRSR" id="PIRSR000077-1"/>
    </source>
</evidence>
<keyword evidence="5 10" id="KW-1015">Disulfide bond</keyword>
<dbReference type="InterPro" id="IPR017937">
    <property type="entry name" value="Thioredoxin_CS"/>
</dbReference>
<feature type="active site" description="Nucleophile" evidence="9">
    <location>
        <position position="35"/>
    </location>
</feature>
<evidence type="ECO:0000313" key="12">
    <source>
        <dbReference type="EMBL" id="HIQ79695.1"/>
    </source>
</evidence>
<evidence type="ECO:0000259" key="11">
    <source>
        <dbReference type="PROSITE" id="PS51352"/>
    </source>
</evidence>
<dbReference type="GO" id="GO:0015035">
    <property type="term" value="F:protein-disulfide reductase activity"/>
    <property type="evidence" value="ECO:0007669"/>
    <property type="project" value="UniProtKB-UniRule"/>
</dbReference>
<dbReference type="CDD" id="cd02947">
    <property type="entry name" value="TRX_family"/>
    <property type="match status" value="1"/>
</dbReference>
<dbReference type="Proteomes" id="UP000886787">
    <property type="component" value="Unassembled WGS sequence"/>
</dbReference>
<dbReference type="PANTHER" id="PTHR45663:SF11">
    <property type="entry name" value="GEO12009P1"/>
    <property type="match status" value="1"/>
</dbReference>
<dbReference type="EMBL" id="DVFW01000002">
    <property type="protein sequence ID" value="HIQ79695.1"/>
    <property type="molecule type" value="Genomic_DNA"/>
</dbReference>
<evidence type="ECO:0000256" key="10">
    <source>
        <dbReference type="PIRSR" id="PIRSR000077-4"/>
    </source>
</evidence>
<evidence type="ECO:0000256" key="5">
    <source>
        <dbReference type="ARBA" id="ARBA00023157"/>
    </source>
</evidence>
<protein>
    <recommendedName>
        <fullName evidence="2 7">Thioredoxin</fullName>
    </recommendedName>
</protein>
<evidence type="ECO:0000256" key="6">
    <source>
        <dbReference type="ARBA" id="ARBA00023284"/>
    </source>
</evidence>
<feature type="active site" description="Nucleophile" evidence="9">
    <location>
        <position position="32"/>
    </location>
</feature>
<proteinExistence type="inferred from homology"/>
<feature type="site" description="Contributes to redox potential value" evidence="9">
    <location>
        <position position="33"/>
    </location>
</feature>
<accession>A0A9D0ZFP4</accession>
<reference evidence="12" key="1">
    <citation type="submission" date="2020-10" db="EMBL/GenBank/DDBJ databases">
        <authorList>
            <person name="Gilroy R."/>
        </authorList>
    </citation>
    <scope>NUCLEOTIDE SEQUENCE</scope>
    <source>
        <strain evidence="12">ChiSjej1B19-3389</strain>
    </source>
</reference>
<comment type="similarity">
    <text evidence="1 8">Belongs to the thioredoxin family.</text>
</comment>
<keyword evidence="6 10" id="KW-0676">Redox-active center</keyword>
<sequence>MAETILHPTKDNFDTMLQENKVVLVDFWADWCGPCKMLAPVIDSLAKEYNGRAAFAKINVDEQSDLATRFGIMSIPTVIIFKNGQEIAKEIGFKPADSYRGILENAL</sequence>
<evidence type="ECO:0000256" key="4">
    <source>
        <dbReference type="ARBA" id="ARBA00022982"/>
    </source>
</evidence>
<dbReference type="PANTHER" id="PTHR45663">
    <property type="entry name" value="GEO12009P1"/>
    <property type="match status" value="1"/>
</dbReference>
<dbReference type="AlphaFoldDB" id="A0A9D0ZFP4"/>
<organism evidence="12 13">
    <name type="scientific">Candidatus Scatavimonas merdigallinarum</name>
    <dbReference type="NCBI Taxonomy" id="2840914"/>
    <lineage>
        <taxon>Bacteria</taxon>
        <taxon>Bacillati</taxon>
        <taxon>Bacillota</taxon>
        <taxon>Clostridia</taxon>
        <taxon>Eubacteriales</taxon>
        <taxon>Oscillospiraceae</taxon>
        <taxon>Oscillospiraceae incertae sedis</taxon>
        <taxon>Candidatus Scatavimonas</taxon>
    </lineage>
</organism>
<dbReference type="PIRSF" id="PIRSF000077">
    <property type="entry name" value="Thioredoxin"/>
    <property type="match status" value="1"/>
</dbReference>
<dbReference type="Pfam" id="PF00085">
    <property type="entry name" value="Thioredoxin"/>
    <property type="match status" value="1"/>
</dbReference>
<evidence type="ECO:0000256" key="8">
    <source>
        <dbReference type="PIRNR" id="PIRNR000077"/>
    </source>
</evidence>
<dbReference type="InterPro" id="IPR005746">
    <property type="entry name" value="Thioredoxin"/>
</dbReference>